<keyword evidence="1" id="KW-0808">Transferase</keyword>
<dbReference type="SUPFAM" id="SSF56112">
    <property type="entry name" value="Protein kinase-like (PK-like)"/>
    <property type="match status" value="1"/>
</dbReference>
<comment type="caution">
    <text evidence="7">The sequence shown here is derived from an EMBL/GenBank/DDBJ whole genome shotgun (WGS) entry which is preliminary data.</text>
</comment>
<gene>
    <name evidence="7" type="ORF">H9650_16390</name>
</gene>
<feature type="domain" description="Protein kinase" evidence="6">
    <location>
        <begin position="15"/>
        <end position="281"/>
    </location>
</feature>
<dbReference type="PANTHER" id="PTHR24348">
    <property type="entry name" value="SERINE/THREONINE-PROTEIN KINASE UNC-51-RELATED"/>
    <property type="match status" value="1"/>
</dbReference>
<dbReference type="Pfam" id="PF00069">
    <property type="entry name" value="Pkinase"/>
    <property type="match status" value="1"/>
</dbReference>
<dbReference type="GO" id="GO:0004674">
    <property type="term" value="F:protein serine/threonine kinase activity"/>
    <property type="evidence" value="ECO:0007669"/>
    <property type="project" value="UniProtKB-KW"/>
</dbReference>
<evidence type="ECO:0000256" key="4">
    <source>
        <dbReference type="ARBA" id="ARBA00022840"/>
    </source>
</evidence>
<dbReference type="InterPro" id="IPR000719">
    <property type="entry name" value="Prot_kinase_dom"/>
</dbReference>
<evidence type="ECO:0000256" key="3">
    <source>
        <dbReference type="ARBA" id="ARBA00022777"/>
    </source>
</evidence>
<keyword evidence="2 5" id="KW-0547">Nucleotide-binding</keyword>
<keyword evidence="7" id="KW-0723">Serine/threonine-protein kinase</keyword>
<dbReference type="PROSITE" id="PS00107">
    <property type="entry name" value="PROTEIN_KINASE_ATP"/>
    <property type="match status" value="1"/>
</dbReference>
<proteinExistence type="predicted"/>
<dbReference type="PROSITE" id="PS50011">
    <property type="entry name" value="PROTEIN_KINASE_DOM"/>
    <property type="match status" value="1"/>
</dbReference>
<protein>
    <submittedName>
        <fullName evidence="7">Serine/threonine protein kinase</fullName>
    </submittedName>
</protein>
<sequence length="516" mass="60075">MESVMEVSDNYGHKYAVVKKIGSGGFGQVFRIQRQDDGTYWAMKTLPTHVSSEDLKSFKNEVSMAMQISHANAIQYIYVHDGSEQPGLPPYIIMPLANNGSLQDLIEKLKKEEKDLNEAELVTLFHQLIDGMEAVNLKIIHRDIKPANILVNDNKLLISDFGLAKLVNSVTRNIAYTFKGYGTLEYVAPEGWISEKNTIAMDIYAMGITFYQLATKTYPFKDISNNSLEAWKLRHLTEVPISLIERRIDLPVTLSQILMKMIEKKVQNRYKNWNEIRQDLLKISTQNYEKDNQIENLLRKRMDIQLSETAKELEESQKINKRQQHIQMVYSQFQMDIIQPLKEFVDKFNIASIEEKMIFHNPVLHSNEMSFKIKLASSDTLEVKMQVLFDEDFFREAKKGYYRDEGFYNSLHQRVVRPKYKNNLEILAWGLIKIANGVGYNILLLENKEEIYGDFVFLLNSQNPIVRHRTSRQQPIAFDYNELEEHVPLINTLSHYNTEVLEYSDEILTQFLVNYG</sequence>
<dbReference type="EMBL" id="JACSQO010000009">
    <property type="protein sequence ID" value="MBD7945691.1"/>
    <property type="molecule type" value="Genomic_DNA"/>
</dbReference>
<keyword evidence="4 5" id="KW-0067">ATP-binding</keyword>
<dbReference type="InterPro" id="IPR045269">
    <property type="entry name" value="Atg1-like"/>
</dbReference>
<dbReference type="PROSITE" id="PS00108">
    <property type="entry name" value="PROTEIN_KINASE_ST"/>
    <property type="match status" value="1"/>
</dbReference>
<dbReference type="InterPro" id="IPR011009">
    <property type="entry name" value="Kinase-like_dom_sf"/>
</dbReference>
<reference evidence="7 8" key="1">
    <citation type="submission" date="2020-08" db="EMBL/GenBank/DDBJ databases">
        <title>A Genomic Blueprint of the Chicken Gut Microbiome.</title>
        <authorList>
            <person name="Gilroy R."/>
            <person name="Ravi A."/>
            <person name="Getino M."/>
            <person name="Pursley I."/>
            <person name="Horton D.L."/>
            <person name="Alikhan N.-F."/>
            <person name="Baker D."/>
            <person name="Gharbi K."/>
            <person name="Hall N."/>
            <person name="Watson M."/>
            <person name="Adriaenssens E.M."/>
            <person name="Foster-Nyarko E."/>
            <person name="Jarju S."/>
            <person name="Secka A."/>
            <person name="Antonio M."/>
            <person name="Oren A."/>
            <person name="Chaudhuri R."/>
            <person name="La Ragione R.M."/>
            <person name="Hildebrand F."/>
            <person name="Pallen M.J."/>
        </authorList>
    </citation>
    <scope>NUCLEOTIDE SEQUENCE [LARGE SCALE GENOMIC DNA]</scope>
    <source>
        <strain evidence="7 8">Sa2BUA9</strain>
    </source>
</reference>
<dbReference type="RefSeq" id="WP_191697656.1">
    <property type="nucleotide sequence ID" value="NZ_JACSQO010000009.1"/>
</dbReference>
<dbReference type="PANTHER" id="PTHR24348:SF22">
    <property type="entry name" value="NON-SPECIFIC SERINE_THREONINE PROTEIN KINASE"/>
    <property type="match status" value="1"/>
</dbReference>
<accession>A0ABR8RD11</accession>
<evidence type="ECO:0000256" key="5">
    <source>
        <dbReference type="PROSITE-ProRule" id="PRU10141"/>
    </source>
</evidence>
<keyword evidence="8" id="KW-1185">Reference proteome</keyword>
<dbReference type="InterPro" id="IPR017441">
    <property type="entry name" value="Protein_kinase_ATP_BS"/>
</dbReference>
<name>A0ABR8RD11_9BACI</name>
<organism evidence="7 8">
    <name type="scientific">Psychrobacillus faecigallinarum</name>
    <dbReference type="NCBI Taxonomy" id="2762235"/>
    <lineage>
        <taxon>Bacteria</taxon>
        <taxon>Bacillati</taxon>
        <taxon>Bacillota</taxon>
        <taxon>Bacilli</taxon>
        <taxon>Bacillales</taxon>
        <taxon>Bacillaceae</taxon>
        <taxon>Psychrobacillus</taxon>
    </lineage>
</organism>
<evidence type="ECO:0000256" key="1">
    <source>
        <dbReference type="ARBA" id="ARBA00022679"/>
    </source>
</evidence>
<dbReference type="Proteomes" id="UP000640786">
    <property type="component" value="Unassembled WGS sequence"/>
</dbReference>
<evidence type="ECO:0000259" key="6">
    <source>
        <dbReference type="PROSITE" id="PS50011"/>
    </source>
</evidence>
<dbReference type="InterPro" id="IPR008271">
    <property type="entry name" value="Ser/Thr_kinase_AS"/>
</dbReference>
<dbReference type="CDD" id="cd14014">
    <property type="entry name" value="STKc_PknB_like"/>
    <property type="match status" value="1"/>
</dbReference>
<feature type="binding site" evidence="5">
    <location>
        <position position="44"/>
    </location>
    <ligand>
        <name>ATP</name>
        <dbReference type="ChEBI" id="CHEBI:30616"/>
    </ligand>
</feature>
<evidence type="ECO:0000256" key="2">
    <source>
        <dbReference type="ARBA" id="ARBA00022741"/>
    </source>
</evidence>
<evidence type="ECO:0000313" key="8">
    <source>
        <dbReference type="Proteomes" id="UP000640786"/>
    </source>
</evidence>
<dbReference type="SMART" id="SM00220">
    <property type="entry name" value="S_TKc"/>
    <property type="match status" value="1"/>
</dbReference>
<dbReference type="Gene3D" id="1.10.510.10">
    <property type="entry name" value="Transferase(Phosphotransferase) domain 1"/>
    <property type="match status" value="1"/>
</dbReference>
<evidence type="ECO:0000313" key="7">
    <source>
        <dbReference type="EMBL" id="MBD7945691.1"/>
    </source>
</evidence>
<keyword evidence="3 7" id="KW-0418">Kinase</keyword>